<dbReference type="AlphaFoldDB" id="A0A165PHX7"/>
<keyword evidence="6" id="KW-0326">Glycosidase</keyword>
<keyword evidence="7" id="KW-0961">Cell wall biogenesis/degradation</keyword>
<dbReference type="GO" id="GO:0071555">
    <property type="term" value="P:cell wall organization"/>
    <property type="evidence" value="ECO:0007669"/>
    <property type="project" value="UniProtKB-KW"/>
</dbReference>
<evidence type="ECO:0000256" key="4">
    <source>
        <dbReference type="ARBA" id="ARBA00022729"/>
    </source>
</evidence>
<evidence type="ECO:0000256" key="3">
    <source>
        <dbReference type="ARBA" id="ARBA00012780"/>
    </source>
</evidence>
<reference evidence="11 12" key="1">
    <citation type="journal article" date="2016" name="Mol. Biol. Evol.">
        <title>Comparative Genomics of Early-Diverging Mushroom-Forming Fungi Provides Insights into the Origins of Lignocellulose Decay Capabilities.</title>
        <authorList>
            <person name="Nagy L.G."/>
            <person name="Riley R."/>
            <person name="Tritt A."/>
            <person name="Adam C."/>
            <person name="Daum C."/>
            <person name="Floudas D."/>
            <person name="Sun H."/>
            <person name="Yadav J.S."/>
            <person name="Pangilinan J."/>
            <person name="Larsson K.H."/>
            <person name="Matsuura K."/>
            <person name="Barry K."/>
            <person name="Labutti K."/>
            <person name="Kuo R."/>
            <person name="Ohm R.A."/>
            <person name="Bhattacharya S.S."/>
            <person name="Shirouzu T."/>
            <person name="Yoshinaga Y."/>
            <person name="Martin F.M."/>
            <person name="Grigoriev I.V."/>
            <person name="Hibbett D.S."/>
        </authorList>
    </citation>
    <scope>NUCLEOTIDE SEQUENCE [LARGE SCALE GENOMIC DNA]</scope>
    <source>
        <strain evidence="11 12">HHB14362 ss-1</strain>
    </source>
</reference>
<dbReference type="Pfam" id="PF10290">
    <property type="entry name" value="YJL171C_Tos1_N"/>
    <property type="match status" value="1"/>
</dbReference>
<keyword evidence="5" id="KW-0378">Hydrolase</keyword>
<proteinExistence type="inferred from homology"/>
<dbReference type="Proteomes" id="UP000076761">
    <property type="component" value="Unassembled WGS sequence"/>
</dbReference>
<dbReference type="GO" id="GO:0042973">
    <property type="term" value="F:glucan endo-1,3-beta-D-glucosidase activity"/>
    <property type="evidence" value="ECO:0007669"/>
    <property type="project" value="UniProtKB-EC"/>
</dbReference>
<dbReference type="InterPro" id="IPR018805">
    <property type="entry name" value="YJL171C/Tos1_C"/>
</dbReference>
<dbReference type="InterPro" id="IPR018807">
    <property type="entry name" value="YJL171C/Tos1_N"/>
</dbReference>
<feature type="domain" description="Cell wall protein YJL171C/Tos1 C-terminal" evidence="9">
    <location>
        <begin position="111"/>
        <end position="328"/>
    </location>
</feature>
<evidence type="ECO:0000256" key="5">
    <source>
        <dbReference type="ARBA" id="ARBA00022801"/>
    </source>
</evidence>
<evidence type="ECO:0000256" key="2">
    <source>
        <dbReference type="ARBA" id="ARBA00006055"/>
    </source>
</evidence>
<dbReference type="EMBL" id="KV425611">
    <property type="protein sequence ID" value="KZT21065.1"/>
    <property type="molecule type" value="Genomic_DNA"/>
</dbReference>
<dbReference type="GO" id="GO:0009277">
    <property type="term" value="C:fungal-type cell wall"/>
    <property type="evidence" value="ECO:0007669"/>
    <property type="project" value="TreeGrafter"/>
</dbReference>
<evidence type="ECO:0000259" key="9">
    <source>
        <dbReference type="Pfam" id="PF10287"/>
    </source>
</evidence>
<evidence type="ECO:0000256" key="6">
    <source>
        <dbReference type="ARBA" id="ARBA00023295"/>
    </source>
</evidence>
<accession>A0A165PHX7</accession>
<evidence type="ECO:0000313" key="11">
    <source>
        <dbReference type="EMBL" id="KZT21065.1"/>
    </source>
</evidence>
<dbReference type="PANTHER" id="PTHR31737">
    <property type="entry name" value="PROTEIN TOS1"/>
    <property type="match status" value="1"/>
</dbReference>
<dbReference type="PANTHER" id="PTHR31737:SF2">
    <property type="entry name" value="PROTEIN TOS1"/>
    <property type="match status" value="1"/>
</dbReference>
<dbReference type="EC" id="3.2.1.39" evidence="3"/>
<dbReference type="OrthoDB" id="118256at2759"/>
<dbReference type="Pfam" id="PF10287">
    <property type="entry name" value="YJL171C_Tos1_C"/>
    <property type="match status" value="1"/>
</dbReference>
<sequence length="363" mass="37387">MVNASGALSSVSLALAALILSPGKLVAAQSSALSALKYTNVGGTGSYQQVTNIIPGTFPTCSANPSCIQTTKTVSGSLAPFNEDLTMVFRGPMTLHNVAVYQPANSSGTSAWSKVSSWGAGGTGSNLVFMNNKGGSTSGTWSICAGSSQSYANAAFSDAAASPTGLSYAGDLPDGQEVNIMTDIECTASSCDGFFRGTANEGWADSKMFIMEVEMPSGGSTPPAIWALNAQIVRSAQYGCNCRGVGADGGCGELDVVEVISGQDQNQGISEVYSFKGATGTGSSAYFTRPTSGAAVYAVIFDVKTDQIAIQQWPSFDFSTSSVSRSQIDGYLTASGKVVSFGSTNGRRSHRPVGFMGAKRRGF</sequence>
<comment type="similarity">
    <text evidence="2">Belongs to the PGA52 family.</text>
</comment>
<keyword evidence="4 8" id="KW-0732">Signal</keyword>
<evidence type="ECO:0000256" key="7">
    <source>
        <dbReference type="ARBA" id="ARBA00023316"/>
    </source>
</evidence>
<feature type="domain" description="Cell wall protein YJL171C/Tos1 N-terminal" evidence="10">
    <location>
        <begin position="35"/>
        <end position="103"/>
    </location>
</feature>
<protein>
    <recommendedName>
        <fullName evidence="3">glucan endo-1,3-beta-D-glucosidase</fullName>
        <ecNumber evidence="3">3.2.1.39</ecNumber>
    </recommendedName>
</protein>
<evidence type="ECO:0000313" key="12">
    <source>
        <dbReference type="Proteomes" id="UP000076761"/>
    </source>
</evidence>
<comment type="catalytic activity">
    <reaction evidence="1">
        <text>Hydrolysis of (1-&gt;3)-beta-D-glucosidic linkages in (1-&gt;3)-beta-D-glucans.</text>
        <dbReference type="EC" id="3.2.1.39"/>
    </reaction>
</comment>
<evidence type="ECO:0000256" key="1">
    <source>
        <dbReference type="ARBA" id="ARBA00000382"/>
    </source>
</evidence>
<gene>
    <name evidence="11" type="ORF">NEOLEDRAFT_1074118</name>
</gene>
<keyword evidence="12" id="KW-1185">Reference proteome</keyword>
<feature type="chain" id="PRO_5007863993" description="glucan endo-1,3-beta-D-glucosidase" evidence="8">
    <location>
        <begin position="29"/>
        <end position="363"/>
    </location>
</feature>
<feature type="signal peptide" evidence="8">
    <location>
        <begin position="1"/>
        <end position="28"/>
    </location>
</feature>
<name>A0A165PHX7_9AGAM</name>
<dbReference type="STRING" id="1314782.A0A165PHX7"/>
<evidence type="ECO:0000259" key="10">
    <source>
        <dbReference type="Pfam" id="PF10290"/>
    </source>
</evidence>
<organism evidence="11 12">
    <name type="scientific">Neolentinus lepideus HHB14362 ss-1</name>
    <dbReference type="NCBI Taxonomy" id="1314782"/>
    <lineage>
        <taxon>Eukaryota</taxon>
        <taxon>Fungi</taxon>
        <taxon>Dikarya</taxon>
        <taxon>Basidiomycota</taxon>
        <taxon>Agaricomycotina</taxon>
        <taxon>Agaricomycetes</taxon>
        <taxon>Gloeophyllales</taxon>
        <taxon>Gloeophyllaceae</taxon>
        <taxon>Neolentinus</taxon>
    </lineage>
</organism>
<dbReference type="InParanoid" id="A0A165PHX7"/>
<evidence type="ECO:0000256" key="8">
    <source>
        <dbReference type="SAM" id="SignalP"/>
    </source>
</evidence>